<feature type="domain" description="Protein kinase" evidence="17">
    <location>
        <begin position="693"/>
        <end position="976"/>
    </location>
</feature>
<keyword evidence="11 15" id="KW-1133">Transmembrane helix</keyword>
<evidence type="ECO:0000256" key="7">
    <source>
        <dbReference type="ARBA" id="ARBA00022737"/>
    </source>
</evidence>
<dbReference type="InterPro" id="IPR011009">
    <property type="entry name" value="Kinase-like_dom_sf"/>
</dbReference>
<evidence type="ECO:0000256" key="13">
    <source>
        <dbReference type="ARBA" id="ARBA00023180"/>
    </source>
</evidence>
<dbReference type="PROSITE" id="PS00107">
    <property type="entry name" value="PROTEIN_KINASE_ATP"/>
    <property type="match status" value="1"/>
</dbReference>
<dbReference type="Pfam" id="PF08263">
    <property type="entry name" value="LRRNT_2"/>
    <property type="match status" value="1"/>
</dbReference>
<sequence>MTKLPSPHTKMYLPILLLLLSSTPFLVNSQFSPPERATLLNLKQNWGDPPILQSWNATSSPCDWPEIDCSGDGSVAGINLSNYNLTGNIPDSISTLHNLTNLDLSFNFFTGDFPTAILNCSKLQFLDLSQNVFVGNIPADIDRLQSLQYINLGANNFTGDIPPAIGNLTQLQSLYLYSNLFNGTFPIEISNLINLKNLGMAYNDFVPAVIPPEFGRLREIEYIWMRKTNLIGIIPENFSSFSSLAHLDLSENDMEGEIPSGLLLLRNLSKVYLFKNRFSGSIPPVVGSLDMVEIDIAMNMLSGEIPEDFGKLEKLELLSLFSNRFSGEIPPKIGQISSLKIFKVFKNNLSGNLPPEMGIHSNLEGFEICDNHFTGILPENLCSGGTLFGVVAFNNNLSGEIPKSLENCSTLRTLQLYGNDFSGEIPSGIWSLPEMSLLMLSDNSFSGELPSKVAWNLTRLEISNNKFSGEIPAEISSWGNLHVFEASNNMFSGGIPEGLTSLNQLITLKLDGNSLSGELPSEIISWKSLTILTIARNKLYGPIPPAFASLPDLLDLDLSENQLSGEIPPQLGRLKLTSLNLSSNRLTGRIPHEFDNMAYESSFLNNPNLCASTNLISNLPSCYAKFQKSKKISPKILAVILVLALALFFITLLATVFLFRDYRRKKLRQYLATWKLTSFQRLDFTEVNILSSLDETNMIGCGGSGKVYKIPVDNTGQYVAVKRIWNNKKTDLILEKEFLSEVQILGSVRHSNIVKLLCCISSDDSKLLVYEYMENHSLDRWLHRKKRNALSINRSVRNIVLDWPARLRIAVGSAQGLCYMHHDCTPPIIHRDVKSSNILLDCEFKAKIADFGLAKILIKKGEANTMSAVAGSFGYIAPEYAYTTKVNEKIDVYSFGVVLLELVTGREPNCGDEHTSLAEWAWTYYGEERPIGDAIDDEIKEACYLDEMIYVFKLGVMCTSLLPTSRPSMKEVSQILQRCRSLEGYDGKKVGKEYDVAPLLGDGKYLSSYKCNSKKLRDESGNSLMSLV</sequence>
<feature type="transmembrane region" description="Helical" evidence="15">
    <location>
        <begin position="636"/>
        <end position="659"/>
    </location>
</feature>
<evidence type="ECO:0000313" key="18">
    <source>
        <dbReference type="EMBL" id="KAG8381843.1"/>
    </source>
</evidence>
<dbReference type="Gene3D" id="1.10.510.10">
    <property type="entry name" value="Transferase(Phosphotransferase) domain 1"/>
    <property type="match status" value="1"/>
</dbReference>
<dbReference type="FunFam" id="3.30.200.20:FF:000512">
    <property type="entry name" value="Receptor-like protein kinase HSL1"/>
    <property type="match status" value="1"/>
</dbReference>
<dbReference type="InterPro" id="IPR032675">
    <property type="entry name" value="LRR_dom_sf"/>
</dbReference>
<dbReference type="InterPro" id="IPR001611">
    <property type="entry name" value="Leu-rich_rpt"/>
</dbReference>
<comment type="subcellular location">
    <subcellularLocation>
        <location evidence="1">Membrane</location>
        <topology evidence="1">Single-pass type I membrane protein</topology>
    </subcellularLocation>
</comment>
<dbReference type="SUPFAM" id="SSF52058">
    <property type="entry name" value="L domain-like"/>
    <property type="match status" value="1"/>
</dbReference>
<evidence type="ECO:0000256" key="6">
    <source>
        <dbReference type="ARBA" id="ARBA00022729"/>
    </source>
</evidence>
<dbReference type="InterPro" id="IPR017441">
    <property type="entry name" value="Protein_kinase_ATP_BS"/>
</dbReference>
<dbReference type="InterPro" id="IPR008271">
    <property type="entry name" value="Ser/Thr_kinase_AS"/>
</dbReference>
<keyword evidence="8 14" id="KW-0547">Nucleotide-binding</keyword>
<dbReference type="Pfam" id="PF13855">
    <property type="entry name" value="LRR_8"/>
    <property type="match status" value="2"/>
</dbReference>
<dbReference type="GO" id="GO:0016020">
    <property type="term" value="C:membrane"/>
    <property type="evidence" value="ECO:0007669"/>
    <property type="project" value="UniProtKB-SubCell"/>
</dbReference>
<dbReference type="AlphaFoldDB" id="A0AAV6XHA2"/>
<dbReference type="EMBL" id="WHWC01000005">
    <property type="protein sequence ID" value="KAG8381843.1"/>
    <property type="molecule type" value="Genomic_DNA"/>
</dbReference>
<proteinExistence type="inferred from homology"/>
<evidence type="ECO:0000256" key="2">
    <source>
        <dbReference type="ARBA" id="ARBA00008684"/>
    </source>
</evidence>
<gene>
    <name evidence="18" type="ORF">BUALT_Bualt05G0014900</name>
</gene>
<dbReference type="FunFam" id="3.80.10.10:FF:000221">
    <property type="entry name" value="Leucine-rich repeat receptor-like protein kinase PXL1"/>
    <property type="match status" value="1"/>
</dbReference>
<dbReference type="Pfam" id="PF00069">
    <property type="entry name" value="Pkinase"/>
    <property type="match status" value="1"/>
</dbReference>
<evidence type="ECO:0000256" key="5">
    <source>
        <dbReference type="ARBA" id="ARBA00022692"/>
    </source>
</evidence>
<keyword evidence="9" id="KW-0418">Kinase</keyword>
<dbReference type="Proteomes" id="UP000826271">
    <property type="component" value="Unassembled WGS sequence"/>
</dbReference>
<dbReference type="PANTHER" id="PTHR48056:SF29">
    <property type="entry name" value="RECEPTOR-LIKE PROTEIN KINASE HSL1"/>
    <property type="match status" value="1"/>
</dbReference>
<dbReference type="GO" id="GO:0005524">
    <property type="term" value="F:ATP binding"/>
    <property type="evidence" value="ECO:0007669"/>
    <property type="project" value="UniProtKB-UniRule"/>
</dbReference>
<keyword evidence="4" id="KW-0808">Transferase</keyword>
<keyword evidence="12 15" id="KW-0472">Membrane</keyword>
<comment type="similarity">
    <text evidence="2">Belongs to the protein kinase superfamily. Ser/Thr protein kinase family.</text>
</comment>
<dbReference type="FunFam" id="1.10.510.10:FF:000714">
    <property type="entry name" value="Kinase family with leucine-rich repeat domain-containing protein"/>
    <property type="match status" value="1"/>
</dbReference>
<comment type="caution">
    <text evidence="18">The sequence shown here is derived from an EMBL/GenBank/DDBJ whole genome shotgun (WGS) entry which is preliminary data.</text>
</comment>
<keyword evidence="7" id="KW-0677">Repeat</keyword>
<dbReference type="PROSITE" id="PS50011">
    <property type="entry name" value="PROTEIN_KINASE_DOM"/>
    <property type="match status" value="1"/>
</dbReference>
<feature type="signal peptide" evidence="16">
    <location>
        <begin position="1"/>
        <end position="29"/>
    </location>
</feature>
<dbReference type="Gene3D" id="3.80.10.10">
    <property type="entry name" value="Ribonuclease Inhibitor"/>
    <property type="match status" value="4"/>
</dbReference>
<keyword evidence="3" id="KW-0433">Leucine-rich repeat</keyword>
<evidence type="ECO:0000313" key="19">
    <source>
        <dbReference type="Proteomes" id="UP000826271"/>
    </source>
</evidence>
<dbReference type="GO" id="GO:0006952">
    <property type="term" value="P:defense response"/>
    <property type="evidence" value="ECO:0007669"/>
    <property type="project" value="UniProtKB-ARBA"/>
</dbReference>
<dbReference type="PROSITE" id="PS00108">
    <property type="entry name" value="PROTEIN_KINASE_ST"/>
    <property type="match status" value="1"/>
</dbReference>
<evidence type="ECO:0000256" key="8">
    <source>
        <dbReference type="ARBA" id="ARBA00022741"/>
    </source>
</evidence>
<dbReference type="InterPro" id="IPR013210">
    <property type="entry name" value="LRR_N_plant-typ"/>
</dbReference>
<keyword evidence="19" id="KW-1185">Reference proteome</keyword>
<organism evidence="18 19">
    <name type="scientific">Buddleja alternifolia</name>
    <dbReference type="NCBI Taxonomy" id="168488"/>
    <lineage>
        <taxon>Eukaryota</taxon>
        <taxon>Viridiplantae</taxon>
        <taxon>Streptophyta</taxon>
        <taxon>Embryophyta</taxon>
        <taxon>Tracheophyta</taxon>
        <taxon>Spermatophyta</taxon>
        <taxon>Magnoliopsida</taxon>
        <taxon>eudicotyledons</taxon>
        <taxon>Gunneridae</taxon>
        <taxon>Pentapetalae</taxon>
        <taxon>asterids</taxon>
        <taxon>lamiids</taxon>
        <taxon>Lamiales</taxon>
        <taxon>Scrophulariaceae</taxon>
        <taxon>Buddlejeae</taxon>
        <taxon>Buddleja</taxon>
    </lineage>
</organism>
<evidence type="ECO:0000256" key="16">
    <source>
        <dbReference type="SAM" id="SignalP"/>
    </source>
</evidence>
<feature type="chain" id="PRO_5043944479" description="Protein kinase domain-containing protein" evidence="16">
    <location>
        <begin position="30"/>
        <end position="1028"/>
    </location>
</feature>
<dbReference type="InterPro" id="IPR050647">
    <property type="entry name" value="Plant_LRR-RLKs"/>
</dbReference>
<dbReference type="Pfam" id="PF00560">
    <property type="entry name" value="LRR_1"/>
    <property type="match status" value="2"/>
</dbReference>
<dbReference type="SMART" id="SM00220">
    <property type="entry name" value="S_TKc"/>
    <property type="match status" value="1"/>
</dbReference>
<dbReference type="PANTHER" id="PTHR48056">
    <property type="entry name" value="LRR RECEPTOR-LIKE SERINE/THREONINE-PROTEIN KINASE-RELATED"/>
    <property type="match status" value="1"/>
</dbReference>
<dbReference type="FunFam" id="3.80.10.10:FF:000642">
    <property type="entry name" value="Leucine-rich receptor-like protein kinase family protein"/>
    <property type="match status" value="1"/>
</dbReference>
<keyword evidence="5 15" id="KW-0812">Transmembrane</keyword>
<keyword evidence="10 14" id="KW-0067">ATP-binding</keyword>
<evidence type="ECO:0000256" key="4">
    <source>
        <dbReference type="ARBA" id="ARBA00022679"/>
    </source>
</evidence>
<keyword evidence="6 16" id="KW-0732">Signal</keyword>
<dbReference type="GO" id="GO:0051707">
    <property type="term" value="P:response to other organism"/>
    <property type="evidence" value="ECO:0007669"/>
    <property type="project" value="UniProtKB-ARBA"/>
</dbReference>
<reference evidence="18" key="1">
    <citation type="submission" date="2019-10" db="EMBL/GenBank/DDBJ databases">
        <authorList>
            <person name="Zhang R."/>
            <person name="Pan Y."/>
            <person name="Wang J."/>
            <person name="Ma R."/>
            <person name="Yu S."/>
        </authorList>
    </citation>
    <scope>NUCLEOTIDE SEQUENCE</scope>
    <source>
        <strain evidence="18">LA-IB0</strain>
        <tissue evidence="18">Leaf</tissue>
    </source>
</reference>
<evidence type="ECO:0000256" key="9">
    <source>
        <dbReference type="ARBA" id="ARBA00022777"/>
    </source>
</evidence>
<evidence type="ECO:0000256" key="1">
    <source>
        <dbReference type="ARBA" id="ARBA00004479"/>
    </source>
</evidence>
<keyword evidence="13" id="KW-0325">Glycoprotein</keyword>
<dbReference type="SMART" id="SM00369">
    <property type="entry name" value="LRR_TYP"/>
    <property type="match status" value="7"/>
</dbReference>
<evidence type="ECO:0000259" key="17">
    <source>
        <dbReference type="PROSITE" id="PS50011"/>
    </source>
</evidence>
<dbReference type="GO" id="GO:0033612">
    <property type="term" value="F:receptor serine/threonine kinase binding"/>
    <property type="evidence" value="ECO:0007669"/>
    <property type="project" value="TreeGrafter"/>
</dbReference>
<evidence type="ECO:0000256" key="11">
    <source>
        <dbReference type="ARBA" id="ARBA00022989"/>
    </source>
</evidence>
<dbReference type="InterPro" id="IPR003591">
    <property type="entry name" value="Leu-rich_rpt_typical-subtyp"/>
</dbReference>
<evidence type="ECO:0000256" key="12">
    <source>
        <dbReference type="ARBA" id="ARBA00023136"/>
    </source>
</evidence>
<evidence type="ECO:0000256" key="14">
    <source>
        <dbReference type="PROSITE-ProRule" id="PRU10141"/>
    </source>
</evidence>
<dbReference type="Gene3D" id="3.30.200.20">
    <property type="entry name" value="Phosphorylase Kinase, domain 1"/>
    <property type="match status" value="1"/>
</dbReference>
<feature type="binding site" evidence="14">
    <location>
        <position position="722"/>
    </location>
    <ligand>
        <name>ATP</name>
        <dbReference type="ChEBI" id="CHEBI:30616"/>
    </ligand>
</feature>
<evidence type="ECO:0000256" key="15">
    <source>
        <dbReference type="SAM" id="Phobius"/>
    </source>
</evidence>
<dbReference type="FunFam" id="3.80.10.10:FF:000077">
    <property type="entry name" value="LRR receptor-like serine/threonine-protein kinase ERL1"/>
    <property type="match status" value="1"/>
</dbReference>
<name>A0AAV6XHA2_9LAMI</name>
<dbReference type="SUPFAM" id="SSF56112">
    <property type="entry name" value="Protein kinase-like (PK-like)"/>
    <property type="match status" value="1"/>
</dbReference>
<evidence type="ECO:0000256" key="3">
    <source>
        <dbReference type="ARBA" id="ARBA00022614"/>
    </source>
</evidence>
<dbReference type="FunFam" id="3.80.10.10:FF:000041">
    <property type="entry name" value="LRR receptor-like serine/threonine-protein kinase ERECTA"/>
    <property type="match status" value="1"/>
</dbReference>
<dbReference type="GO" id="GO:0004672">
    <property type="term" value="F:protein kinase activity"/>
    <property type="evidence" value="ECO:0007669"/>
    <property type="project" value="InterPro"/>
</dbReference>
<protein>
    <recommendedName>
        <fullName evidence="17">Protein kinase domain-containing protein</fullName>
    </recommendedName>
</protein>
<evidence type="ECO:0000256" key="10">
    <source>
        <dbReference type="ARBA" id="ARBA00022840"/>
    </source>
</evidence>
<dbReference type="SUPFAM" id="SSF52047">
    <property type="entry name" value="RNI-like"/>
    <property type="match status" value="1"/>
</dbReference>
<accession>A0AAV6XHA2</accession>
<dbReference type="InterPro" id="IPR000719">
    <property type="entry name" value="Prot_kinase_dom"/>
</dbReference>